<keyword evidence="8" id="KW-1185">Reference proteome</keyword>
<dbReference type="PROSITE" id="PS50837">
    <property type="entry name" value="NACHT"/>
    <property type="match status" value="1"/>
</dbReference>
<feature type="domain" description="NACHT" evidence="6">
    <location>
        <begin position="21"/>
        <end position="107"/>
    </location>
</feature>
<dbReference type="Ensembl" id="ENSOGAT00000001292.2">
    <property type="protein sequence ID" value="ENSOGAP00000001153.2"/>
    <property type="gene ID" value="ENSOGAG00000001290.2"/>
</dbReference>
<evidence type="ECO:0000256" key="3">
    <source>
        <dbReference type="ARBA" id="ARBA00022737"/>
    </source>
</evidence>
<dbReference type="InterPro" id="IPR041267">
    <property type="entry name" value="NLRP_HD2"/>
</dbReference>
<dbReference type="GO" id="GO:0005524">
    <property type="term" value="F:ATP binding"/>
    <property type="evidence" value="ECO:0007669"/>
    <property type="project" value="UniProtKB-KW"/>
</dbReference>
<dbReference type="EMBL" id="AAQR03181638">
    <property type="status" value="NOT_ANNOTATED_CDS"/>
    <property type="molecule type" value="Genomic_DNA"/>
</dbReference>
<comment type="similarity">
    <text evidence="1">Belongs to the NLRP family.</text>
</comment>
<dbReference type="Proteomes" id="UP000005225">
    <property type="component" value="Unassembled WGS sequence"/>
</dbReference>
<keyword evidence="2" id="KW-0433">Leucine-rich repeat</keyword>
<name>H0WIA8_OTOGA</name>
<evidence type="ECO:0000256" key="5">
    <source>
        <dbReference type="ARBA" id="ARBA00022840"/>
    </source>
</evidence>
<dbReference type="SUPFAM" id="SSF52047">
    <property type="entry name" value="RNI-like"/>
    <property type="match status" value="1"/>
</dbReference>
<dbReference type="GeneTree" id="ENSGT00940000161714"/>
<accession>H0WIA8</accession>
<keyword evidence="3" id="KW-0677">Repeat</keyword>
<dbReference type="Pfam" id="PF13516">
    <property type="entry name" value="LRR_6"/>
    <property type="match status" value="3"/>
</dbReference>
<dbReference type="PANTHER" id="PTHR45690">
    <property type="entry name" value="NACHT, LRR AND PYD DOMAINS-CONTAINING PROTEIN 12"/>
    <property type="match status" value="1"/>
</dbReference>
<evidence type="ECO:0000256" key="2">
    <source>
        <dbReference type="ARBA" id="ARBA00022614"/>
    </source>
</evidence>
<dbReference type="OMA" id="GLGYPEC"/>
<evidence type="ECO:0000259" key="6">
    <source>
        <dbReference type="PROSITE" id="PS50837"/>
    </source>
</evidence>
<evidence type="ECO:0000313" key="8">
    <source>
        <dbReference type="Proteomes" id="UP000005225"/>
    </source>
</evidence>
<dbReference type="InterPro" id="IPR027417">
    <property type="entry name" value="P-loop_NTPase"/>
</dbReference>
<dbReference type="InParanoid" id="H0WIA8"/>
<dbReference type="EMBL" id="AAQR03181635">
    <property type="status" value="NOT_ANNOTATED_CDS"/>
    <property type="molecule type" value="Genomic_DNA"/>
</dbReference>
<dbReference type="Gene3D" id="3.80.10.10">
    <property type="entry name" value="Ribonuclease Inhibitor"/>
    <property type="match status" value="3"/>
</dbReference>
<dbReference type="EMBL" id="AAQR03181640">
    <property type="status" value="NOT_ANNOTATED_CDS"/>
    <property type="molecule type" value="Genomic_DNA"/>
</dbReference>
<dbReference type="SMART" id="SM00368">
    <property type="entry name" value="LRR_RI"/>
    <property type="match status" value="7"/>
</dbReference>
<keyword evidence="5" id="KW-0067">ATP-binding</keyword>
<reference evidence="7" key="2">
    <citation type="submission" date="2025-08" db="UniProtKB">
        <authorList>
            <consortium name="Ensembl"/>
        </authorList>
    </citation>
    <scope>IDENTIFICATION</scope>
</reference>
<dbReference type="InterPro" id="IPR007111">
    <property type="entry name" value="NACHT_NTPase"/>
</dbReference>
<dbReference type="AlphaFoldDB" id="H0WIA8"/>
<reference evidence="7" key="3">
    <citation type="submission" date="2025-09" db="UniProtKB">
        <authorList>
            <consortium name="Ensembl"/>
        </authorList>
    </citation>
    <scope>IDENTIFICATION</scope>
</reference>
<dbReference type="SUPFAM" id="SSF52540">
    <property type="entry name" value="P-loop containing nucleoside triphosphate hydrolases"/>
    <property type="match status" value="1"/>
</dbReference>
<evidence type="ECO:0000256" key="4">
    <source>
        <dbReference type="ARBA" id="ARBA00022741"/>
    </source>
</evidence>
<dbReference type="Gene3D" id="3.40.50.300">
    <property type="entry name" value="P-loop containing nucleotide triphosphate hydrolases"/>
    <property type="match status" value="1"/>
</dbReference>
<dbReference type="Pfam" id="PF17776">
    <property type="entry name" value="NLRC4_HD2"/>
    <property type="match status" value="1"/>
</dbReference>
<dbReference type="InterPro" id="IPR032675">
    <property type="entry name" value="LRR_dom_sf"/>
</dbReference>
<dbReference type="STRING" id="30611.ENSOGAP00000001153"/>
<dbReference type="Pfam" id="PF05729">
    <property type="entry name" value="NACHT"/>
    <property type="match status" value="1"/>
</dbReference>
<organism evidence="7 8">
    <name type="scientific">Otolemur garnettii</name>
    <name type="common">Small-eared galago</name>
    <name type="synonym">Garnett's greater bushbaby</name>
    <dbReference type="NCBI Taxonomy" id="30611"/>
    <lineage>
        <taxon>Eukaryota</taxon>
        <taxon>Metazoa</taxon>
        <taxon>Chordata</taxon>
        <taxon>Craniata</taxon>
        <taxon>Vertebrata</taxon>
        <taxon>Euteleostomi</taxon>
        <taxon>Mammalia</taxon>
        <taxon>Eutheria</taxon>
        <taxon>Euarchontoglires</taxon>
        <taxon>Primates</taxon>
        <taxon>Strepsirrhini</taxon>
        <taxon>Lorisiformes</taxon>
        <taxon>Galagidae</taxon>
        <taxon>Otolemur</taxon>
    </lineage>
</organism>
<evidence type="ECO:0000256" key="1">
    <source>
        <dbReference type="ARBA" id="ARBA00008665"/>
    </source>
</evidence>
<dbReference type="InterPro" id="IPR001611">
    <property type="entry name" value="Leu-rich_rpt"/>
</dbReference>
<dbReference type="GO" id="GO:0005737">
    <property type="term" value="C:cytoplasm"/>
    <property type="evidence" value="ECO:0007669"/>
    <property type="project" value="TreeGrafter"/>
</dbReference>
<reference evidence="8" key="1">
    <citation type="submission" date="2011-03" db="EMBL/GenBank/DDBJ databases">
        <title>Version 3 of the genome sequence of Otolemur garnettii (Bushbaby).</title>
        <authorList>
            <consortium name="The Broad Institute Genome Sequencing Platform"/>
            <person name="Di Palma F."/>
            <person name="Johnson J."/>
            <person name="Lander E.S."/>
            <person name="Lindblad-Toh K."/>
            <person name="Jaffe D.B."/>
            <person name="Gnerre S."/>
            <person name="MacCallum I."/>
            <person name="Przybylski D."/>
            <person name="Ribeiro F.J."/>
            <person name="Burton J.N."/>
            <person name="Walker B.J."/>
            <person name="Sharpe T."/>
            <person name="Hall G."/>
        </authorList>
    </citation>
    <scope>NUCLEOTIDE SEQUENCE [LARGE SCALE GENOMIC DNA]</scope>
</reference>
<evidence type="ECO:0000313" key="7">
    <source>
        <dbReference type="Ensembl" id="ENSOGAP00000001153.2"/>
    </source>
</evidence>
<dbReference type="EMBL" id="AAQR03181637">
    <property type="status" value="NOT_ANNOTATED_CDS"/>
    <property type="molecule type" value="Genomic_DNA"/>
</dbReference>
<dbReference type="InterPro" id="IPR050637">
    <property type="entry name" value="NLRP_innate_immun_reg"/>
</dbReference>
<keyword evidence="4" id="KW-0547">Nucleotide-binding</keyword>
<dbReference type="PANTHER" id="PTHR45690:SF14">
    <property type="entry name" value="NACHT, LRR AND PYD DOMAINS-CONTAINING PROTEIN 2"/>
    <property type="match status" value="1"/>
</dbReference>
<dbReference type="GO" id="GO:0050727">
    <property type="term" value="P:regulation of inflammatory response"/>
    <property type="evidence" value="ECO:0007669"/>
    <property type="project" value="TreeGrafter"/>
</dbReference>
<dbReference type="EMBL" id="AAQR03181639">
    <property type="status" value="NOT_ANNOTATED_CDS"/>
    <property type="molecule type" value="Genomic_DNA"/>
</dbReference>
<dbReference type="EMBL" id="AAQR03181641">
    <property type="status" value="NOT_ANNOTATED_CDS"/>
    <property type="molecule type" value="Genomic_DNA"/>
</dbReference>
<proteinExistence type="inferred from homology"/>
<protein>
    <recommendedName>
        <fullName evidence="6">NACHT domain-containing protein</fullName>
    </recommendedName>
</protein>
<dbReference type="eggNOG" id="ENOG502S92U">
    <property type="taxonomic scope" value="Eukaryota"/>
</dbReference>
<dbReference type="HOGENOM" id="CLU_002274_2_1_1"/>
<sequence>QRSQKFIPFLQPRIAPQPIAHTVVLYGPAGVGKSTLAKQVFLDWAENNLNQMFNYVFYLRCKELNHVGACSFAELIFKDWPEWLGCAAEVFGQAQKILFIIDGFEELRVPAGALIHDICGNWEREDLGKLEMEEEDLCPFLDKGVLQRGCDGCYSLIHLSVQQFLAAMYYILDSEEQEEVECHRWDIREVQKLFSKEERVRNPSLTQVGYFLFGLSNEKRVQELESTFGCRMSLQIREELLKYRANLDENKPFSRTDMKELLYCLYESQDEGLMRDAMVPFTEVSLHWMNTFEVMYSSFCLKHCQNLQKLSLQIARGIFLENDPVSREDAQLESWSRCDHRSLCVWMDFCSVVSSNKNLKVLDMTQSFLSDSSVRILCDHITRFSCHLQKVVKFYQEIKTSRKWRHMLGIPGRETGKYVSTFSNSNDELMTSVTGMALRNESGQGRVKQMQTQMWTGSILLVMFSLDFTCHVMSDKENSEQCLYLFNTVTGRHRRGLIETRKLENCHLTEACCKQLASVLVVSQQLTYLSLAKNDLGDGGVKFLCEGLGYPECKLQTLVLVLRQCNISRLGCKHLSKLFQGHSSLTSLDLGLNCITTGLWFLCKALKNPFCNLKYLGLWGCSLTPFSCQDLSSALLSNQKLESLDLGQNNLGQSGVTLLFEALKQKNGPLKTLRLKAYESNLKIQVLLEYIKENNPQLTIDCDAARTTRSSSCYYLS</sequence>
<dbReference type="EMBL" id="AAQR03181636">
    <property type="status" value="NOT_ANNOTATED_CDS"/>
    <property type="molecule type" value="Genomic_DNA"/>
</dbReference>